<dbReference type="OrthoDB" id="9804306at2"/>
<evidence type="ECO:0000313" key="4">
    <source>
        <dbReference type="Proteomes" id="UP000029060"/>
    </source>
</evidence>
<dbReference type="STRING" id="78345.BMERY_1643"/>
<dbReference type="AlphaFoldDB" id="A0A087BK65"/>
<gene>
    <name evidence="3" type="ORF">BMERY_1643</name>
</gene>
<dbReference type="InterPro" id="IPR025420">
    <property type="entry name" value="DUF4143"/>
</dbReference>
<dbReference type="PANTHER" id="PTHR33295">
    <property type="entry name" value="ATPASE"/>
    <property type="match status" value="1"/>
</dbReference>
<dbReference type="Pfam" id="PF13635">
    <property type="entry name" value="DUF4143"/>
    <property type="match status" value="1"/>
</dbReference>
<dbReference type="EMBL" id="JGZC01000002">
    <property type="protein sequence ID" value="KFI71415.1"/>
    <property type="molecule type" value="Genomic_DNA"/>
</dbReference>
<accession>A0A087BK65</accession>
<evidence type="ECO:0000259" key="2">
    <source>
        <dbReference type="Pfam" id="PF13635"/>
    </source>
</evidence>
<dbReference type="eggNOG" id="COG1373">
    <property type="taxonomic scope" value="Bacteria"/>
</dbReference>
<dbReference type="PANTHER" id="PTHR33295:SF7">
    <property type="entry name" value="ATPASE"/>
    <property type="match status" value="1"/>
</dbReference>
<dbReference type="Gene3D" id="3.40.50.300">
    <property type="entry name" value="P-loop containing nucleotide triphosphate hydrolases"/>
    <property type="match status" value="1"/>
</dbReference>
<comment type="caution">
    <text evidence="3">The sequence shown here is derived from an EMBL/GenBank/DDBJ whole genome shotgun (WGS) entry which is preliminary data.</text>
</comment>
<feature type="domain" description="AAA" evidence="1">
    <location>
        <begin position="21"/>
        <end position="156"/>
    </location>
</feature>
<dbReference type="Pfam" id="PF13173">
    <property type="entry name" value="AAA_14"/>
    <property type="match status" value="1"/>
</dbReference>
<dbReference type="Proteomes" id="UP000029060">
    <property type="component" value="Unassembled WGS sequence"/>
</dbReference>
<evidence type="ECO:0008006" key="5">
    <source>
        <dbReference type="Google" id="ProtNLM"/>
    </source>
</evidence>
<dbReference type="InterPro" id="IPR041682">
    <property type="entry name" value="AAA_14"/>
</dbReference>
<dbReference type="SUPFAM" id="SSF52540">
    <property type="entry name" value="P-loop containing nucleoside triphosphate hydrolases"/>
    <property type="match status" value="1"/>
</dbReference>
<evidence type="ECO:0000313" key="3">
    <source>
        <dbReference type="EMBL" id="KFI71415.1"/>
    </source>
</evidence>
<sequence length="454" mass="52123">MFFQRKAYQALMTWKRQSEGKRAMLIEGARRVGKSTLAQEFAQREYAKHLIIDFSEASEDIKDLFRHYRANVDDFFMYLQAYTGVSLPRRNAVIVFDEVQRFPPAREFIKQLVADGRYDYIETGSLISLKRNVEGIVIPSEESSLRLNPLDFEEFLWARGEETLASAIRDSFDRLHPMPEPLHRKAERLFREYMLVGGMPQAVETYLTDKDFGMVDVVKRDILSLYRNDIAQFGAADAMRIRRVFSTLPGQLARHDKKFKLASLDNSARSREYADAFFWLADACISVTAYNVDDPEVGLASSTNESSFKCYMADTGLLITQMFADNASTPHEVYRDILLGKLETNEGMFTENIVAQQLMAGGHGLYFYSKRDSNNHENTMEIDFLISRGYDDAAGRLRISPIEVKSGKRYSTRSLDKFTEKFGKRVGTRIVLHPLPLKAENHTLRLPLYMAHLL</sequence>
<proteinExistence type="predicted"/>
<organism evidence="3 4">
    <name type="scientific">Bifidobacterium merycicum</name>
    <dbReference type="NCBI Taxonomy" id="78345"/>
    <lineage>
        <taxon>Bacteria</taxon>
        <taxon>Bacillati</taxon>
        <taxon>Actinomycetota</taxon>
        <taxon>Actinomycetes</taxon>
        <taxon>Bifidobacteriales</taxon>
        <taxon>Bifidobacteriaceae</taxon>
        <taxon>Bifidobacterium</taxon>
    </lineage>
</organism>
<feature type="domain" description="DUF4143" evidence="2">
    <location>
        <begin position="228"/>
        <end position="407"/>
    </location>
</feature>
<name>A0A087BK65_9BIFI</name>
<dbReference type="InterPro" id="IPR027417">
    <property type="entry name" value="P-loop_NTPase"/>
</dbReference>
<dbReference type="RefSeq" id="WP_033523114.1">
    <property type="nucleotide sequence ID" value="NZ_JGZC01000002.1"/>
</dbReference>
<reference evidence="3 4" key="1">
    <citation type="submission" date="2014-03" db="EMBL/GenBank/DDBJ databases">
        <title>Genomics of Bifidobacteria.</title>
        <authorList>
            <person name="Ventura M."/>
            <person name="Milani C."/>
            <person name="Lugli G.A."/>
        </authorList>
    </citation>
    <scope>NUCLEOTIDE SEQUENCE [LARGE SCALE GENOMIC DNA]</scope>
    <source>
        <strain evidence="3 4">LMG 11341</strain>
    </source>
</reference>
<protein>
    <recommendedName>
        <fullName evidence="5">ATPase</fullName>
    </recommendedName>
</protein>
<keyword evidence="4" id="KW-1185">Reference proteome</keyword>
<evidence type="ECO:0000259" key="1">
    <source>
        <dbReference type="Pfam" id="PF13173"/>
    </source>
</evidence>